<dbReference type="AlphaFoldDB" id="G7V5V6"/>
<dbReference type="Gene3D" id="1.20.58.300">
    <property type="entry name" value="FlgN-like"/>
    <property type="match status" value="1"/>
</dbReference>
<organism evidence="2 3">
    <name type="scientific">Thermovirga lienii (strain ATCC BAA-1197 / DSM 17291 / Cas60314)</name>
    <dbReference type="NCBI Taxonomy" id="580340"/>
    <lineage>
        <taxon>Bacteria</taxon>
        <taxon>Thermotogati</taxon>
        <taxon>Synergistota</taxon>
        <taxon>Synergistia</taxon>
        <taxon>Synergistales</taxon>
        <taxon>Thermovirgaceae</taxon>
        <taxon>Thermovirga</taxon>
    </lineage>
</organism>
<dbReference type="EMBL" id="CP003096">
    <property type="protein sequence ID" value="AER65861.1"/>
    <property type="molecule type" value="Genomic_DNA"/>
</dbReference>
<name>G7V5V6_THELD</name>
<dbReference type="GO" id="GO:0044780">
    <property type="term" value="P:bacterial-type flagellum assembly"/>
    <property type="evidence" value="ECO:0007669"/>
    <property type="project" value="InterPro"/>
</dbReference>
<keyword evidence="3" id="KW-1185">Reference proteome</keyword>
<dbReference type="HOGENOM" id="CLU_1721486_0_0_0"/>
<feature type="coiled-coil region" evidence="1">
    <location>
        <begin position="10"/>
        <end position="37"/>
    </location>
</feature>
<dbReference type="Proteomes" id="UP000005868">
    <property type="component" value="Chromosome"/>
</dbReference>
<reference evidence="3" key="1">
    <citation type="submission" date="2011-10" db="EMBL/GenBank/DDBJ databases">
        <title>The complete genome of chromosome of Thermovirga lienii DSM 17291.</title>
        <authorList>
            <consortium name="US DOE Joint Genome Institute (JGI-PGF)"/>
            <person name="Lucas S."/>
            <person name="Copeland A."/>
            <person name="Lapidus A."/>
            <person name="Glavina del Rio T."/>
            <person name="Dalin E."/>
            <person name="Tice H."/>
            <person name="Bruce D."/>
            <person name="Goodwin L."/>
            <person name="Pitluck S."/>
            <person name="Peters L."/>
            <person name="Mikhailova N."/>
            <person name="Saunders E."/>
            <person name="Kyrpides N."/>
            <person name="Mavromatis K."/>
            <person name="Ivanova N."/>
            <person name="Last F.I."/>
            <person name="Brettin T."/>
            <person name="Detter J.C."/>
            <person name="Han C."/>
            <person name="Larimer F."/>
            <person name="Land M."/>
            <person name="Hauser L."/>
            <person name="Markowitz V."/>
            <person name="Cheng J.-F."/>
            <person name="Hugenholtz P."/>
            <person name="Woyke T."/>
            <person name="Wu D."/>
            <person name="Spring S."/>
            <person name="Schroeder M."/>
            <person name="Brambilla E.-M."/>
            <person name="Klenk H.-P."/>
            <person name="Eisen J.A."/>
        </authorList>
    </citation>
    <scope>NUCLEOTIDE SEQUENCE [LARGE SCALE GENOMIC DNA]</scope>
    <source>
        <strain evidence="3">ATCC BAA-1197 / DSM 17291 / Cas60314</strain>
    </source>
</reference>
<reference evidence="2 3" key="2">
    <citation type="journal article" date="2012" name="Stand. Genomic Sci.">
        <title>Genome sequence of the moderately thermophilic, amino-acid-degrading and sulfur-reducing bacterium Thermovirga lienii type strain (Cas60314(T)).</title>
        <authorList>
            <person name="Goker M."/>
            <person name="Saunders E."/>
            <person name="Lapidus A."/>
            <person name="Nolan M."/>
            <person name="Lucas S."/>
            <person name="Hammon N."/>
            <person name="Deshpande S."/>
            <person name="Cheng J.F."/>
            <person name="Han C."/>
            <person name="Tapia R."/>
            <person name="Goodwin L.A."/>
            <person name="Pitluck S."/>
            <person name="Liolios K."/>
            <person name="Mavromatis K."/>
            <person name="Pagani I."/>
            <person name="Ivanova N."/>
            <person name="Mikhailova N."/>
            <person name="Pati A."/>
            <person name="Chen A."/>
            <person name="Palaniappan K."/>
            <person name="Land M."/>
            <person name="Chang Y.J."/>
            <person name="Jeffries C.D."/>
            <person name="Brambilla E.M."/>
            <person name="Rohde M."/>
            <person name="Spring S."/>
            <person name="Detter J.C."/>
            <person name="Woyke T."/>
            <person name="Bristow J."/>
            <person name="Eisen J.A."/>
            <person name="Markowitz V."/>
            <person name="Hugenholtz P."/>
            <person name="Kyrpides N.C."/>
            <person name="Klenk H.P."/>
        </authorList>
    </citation>
    <scope>NUCLEOTIDE SEQUENCE [LARGE SCALE GENOMIC DNA]</scope>
    <source>
        <strain evidence="3">ATCC BAA-1197 / DSM 17291 / Cas60314</strain>
    </source>
</reference>
<evidence type="ECO:0008006" key="4">
    <source>
        <dbReference type="Google" id="ProtNLM"/>
    </source>
</evidence>
<dbReference type="Pfam" id="PF05130">
    <property type="entry name" value="FlgN"/>
    <property type="match status" value="1"/>
</dbReference>
<dbReference type="InterPro" id="IPR007809">
    <property type="entry name" value="FlgN-like"/>
</dbReference>
<evidence type="ECO:0000313" key="2">
    <source>
        <dbReference type="EMBL" id="AER65861.1"/>
    </source>
</evidence>
<gene>
    <name evidence="2" type="ordered locus">Tlie_0115</name>
</gene>
<keyword evidence="1" id="KW-0175">Coiled coil</keyword>
<sequence>MIRELLNDLIDKNQKQVEALGEVLEVLKEERDVLKANKPELLTGLLEKLQRVTASAMLAEAQRANAAQALADFLGCKPAVKDICLHLDDQDCERLKSSSAELLKMVISIKEISYTLSRQAEEHRFLAELILERLKFMNASTRSEALAIDKRA</sequence>
<accession>G7V5V6</accession>
<dbReference type="KEGG" id="tli:Tlie_0115"/>
<evidence type="ECO:0000313" key="3">
    <source>
        <dbReference type="Proteomes" id="UP000005868"/>
    </source>
</evidence>
<protein>
    <recommendedName>
        <fullName evidence="4">FlgN family protein</fullName>
    </recommendedName>
</protein>
<dbReference type="STRING" id="580340.Tlie_0115"/>
<evidence type="ECO:0000256" key="1">
    <source>
        <dbReference type="SAM" id="Coils"/>
    </source>
</evidence>
<proteinExistence type="predicted"/>